<gene>
    <name evidence="1" type="ORF">MZO42_05550</name>
</gene>
<dbReference type="InterPro" id="IPR035439">
    <property type="entry name" value="UPF0145_dom_sf"/>
</dbReference>
<dbReference type="SUPFAM" id="SSF117782">
    <property type="entry name" value="YbjQ-like"/>
    <property type="match status" value="1"/>
</dbReference>
<proteinExistence type="predicted"/>
<accession>A0ABU3N1P5</accession>
<name>A0ABU3N1P5_9SPHN</name>
<dbReference type="EMBL" id="JALMLT010000001">
    <property type="protein sequence ID" value="MDT8758156.1"/>
    <property type="molecule type" value="Genomic_DNA"/>
</dbReference>
<protein>
    <submittedName>
        <fullName evidence="1">Uncharacterized protein</fullName>
    </submittedName>
</protein>
<sequence length="116" mass="12002">MLNGSGMSRMGPVQVRLSGVVKVDENDKEIPSVNAPTVAEATALLDRTARVNGADGVIEVGSDYRRIAIGRGPLSTQTLVAVQAWGTAVKAAEAAAKELEAPADEFETPADEPDAA</sequence>
<reference evidence="1" key="1">
    <citation type="submission" date="2022-04" db="EMBL/GenBank/DDBJ databases">
        <title>Tomato heritable bacteria conferring resistance against bacterial wilt.</title>
        <authorList>
            <person name="Yin J."/>
        </authorList>
    </citation>
    <scope>NUCLEOTIDE SEQUENCE</scope>
    <source>
        <strain evidence="1">Cra20</strain>
    </source>
</reference>
<comment type="caution">
    <text evidence="1">The sequence shown here is derived from an EMBL/GenBank/DDBJ whole genome shotgun (WGS) entry which is preliminary data.</text>
</comment>
<organism evidence="1">
    <name type="scientific">Sphingomonas psychrotolerans</name>
    <dbReference type="NCBI Taxonomy" id="1327635"/>
    <lineage>
        <taxon>Bacteria</taxon>
        <taxon>Pseudomonadati</taxon>
        <taxon>Pseudomonadota</taxon>
        <taxon>Alphaproteobacteria</taxon>
        <taxon>Sphingomonadales</taxon>
        <taxon>Sphingomonadaceae</taxon>
        <taxon>Sphingomonas</taxon>
    </lineage>
</organism>
<evidence type="ECO:0000313" key="1">
    <source>
        <dbReference type="EMBL" id="MDT8758156.1"/>
    </source>
</evidence>